<feature type="region of interest" description="Disordered" evidence="1">
    <location>
        <begin position="210"/>
        <end position="231"/>
    </location>
</feature>
<reference evidence="3 4" key="1">
    <citation type="submission" date="2024-02" db="EMBL/GenBank/DDBJ databases">
        <title>Bifidobacterium honeyensis sp. nov., isolated from the comb honey.</title>
        <authorList>
            <person name="Liu W."/>
            <person name="Li Y."/>
        </authorList>
    </citation>
    <scope>NUCLEOTIDE SEQUENCE [LARGE SCALE GENOMIC DNA]</scope>
    <source>
        <strain evidence="3 4">IMAU50988</strain>
    </source>
</reference>
<dbReference type="CDD" id="cd02440">
    <property type="entry name" value="AdoMet_MTases"/>
    <property type="match status" value="1"/>
</dbReference>
<keyword evidence="3" id="KW-0808">Transferase</keyword>
<evidence type="ECO:0000313" key="3">
    <source>
        <dbReference type="EMBL" id="MEK0306955.1"/>
    </source>
</evidence>
<sequence>MTDRTHAPSSDVSDNRENWNDRAEIHAQGGYGDLGAFADDPTALTPVVMKDMAVLRDHLPDHTVRGRRLLHLQCHIGDDTLTWWRLGAREVHGLDFSPAALNHARRLAARAHAPITYVEGDARFASEAMPDKKGFFDLIVTSVGTITWLPDLREWAQSIASLLAPGGIFMIRDTHPLLFALDEDGLTIVQGWFSGTEITYETDQTYTMRQDDGEEERTGGIVGKADTPGPRITHTTNHNWAHDFQEMTGVLIDAGLTIRALGEHDISDWKALPMLEYDKGRQGWVMPEGLPRIPLTFSLVAQKPETL</sequence>
<dbReference type="RefSeq" id="WP_340469525.1">
    <property type="nucleotide sequence ID" value="NZ_JBANBB010000001.1"/>
</dbReference>
<dbReference type="SUPFAM" id="SSF53335">
    <property type="entry name" value="S-adenosyl-L-methionine-dependent methyltransferases"/>
    <property type="match status" value="1"/>
</dbReference>
<dbReference type="InterPro" id="IPR041698">
    <property type="entry name" value="Methyltransf_25"/>
</dbReference>
<dbReference type="PANTHER" id="PTHR43464">
    <property type="entry name" value="METHYLTRANSFERASE"/>
    <property type="match status" value="1"/>
</dbReference>
<evidence type="ECO:0000313" key="4">
    <source>
        <dbReference type="Proteomes" id="UP001373159"/>
    </source>
</evidence>
<dbReference type="PANTHER" id="PTHR43464:SF82">
    <property type="entry name" value="METHYLTRANSFERASE DOMAIN-CONTAINING PROTEIN"/>
    <property type="match status" value="1"/>
</dbReference>
<protein>
    <submittedName>
        <fullName evidence="3">Class I SAM-dependent methyltransferase</fullName>
        <ecNumber evidence="3">2.1.-.-</ecNumber>
    </submittedName>
</protein>
<name>A0ABU8ZNZ2_9BIFI</name>
<evidence type="ECO:0000256" key="1">
    <source>
        <dbReference type="SAM" id="MobiDB-lite"/>
    </source>
</evidence>
<feature type="domain" description="Methyltransferase" evidence="2">
    <location>
        <begin position="70"/>
        <end position="167"/>
    </location>
</feature>
<dbReference type="InterPro" id="IPR029063">
    <property type="entry name" value="SAM-dependent_MTases_sf"/>
</dbReference>
<dbReference type="GO" id="GO:0032259">
    <property type="term" value="P:methylation"/>
    <property type="evidence" value="ECO:0007669"/>
    <property type="project" value="UniProtKB-KW"/>
</dbReference>
<keyword evidence="4" id="KW-1185">Reference proteome</keyword>
<dbReference type="Pfam" id="PF13649">
    <property type="entry name" value="Methyltransf_25"/>
    <property type="match status" value="1"/>
</dbReference>
<dbReference type="EC" id="2.1.-.-" evidence="3"/>
<dbReference type="Proteomes" id="UP001373159">
    <property type="component" value="Unassembled WGS sequence"/>
</dbReference>
<dbReference type="EMBL" id="JBANBB010000001">
    <property type="protein sequence ID" value="MEK0306955.1"/>
    <property type="molecule type" value="Genomic_DNA"/>
</dbReference>
<comment type="caution">
    <text evidence="3">The sequence shown here is derived from an EMBL/GenBank/DDBJ whole genome shotgun (WGS) entry which is preliminary data.</text>
</comment>
<accession>A0ABU8ZNZ2</accession>
<evidence type="ECO:0000259" key="2">
    <source>
        <dbReference type="Pfam" id="PF13649"/>
    </source>
</evidence>
<organism evidence="3 4">
    <name type="scientific">Bifidobacterium favimelis</name>
    <dbReference type="NCBI Taxonomy" id="3122979"/>
    <lineage>
        <taxon>Bacteria</taxon>
        <taxon>Bacillati</taxon>
        <taxon>Actinomycetota</taxon>
        <taxon>Actinomycetes</taxon>
        <taxon>Bifidobacteriales</taxon>
        <taxon>Bifidobacteriaceae</taxon>
        <taxon>Bifidobacterium</taxon>
    </lineage>
</organism>
<keyword evidence="3" id="KW-0489">Methyltransferase</keyword>
<gene>
    <name evidence="3" type="ORF">V8P97_05710</name>
</gene>
<dbReference type="GO" id="GO:0008168">
    <property type="term" value="F:methyltransferase activity"/>
    <property type="evidence" value="ECO:0007669"/>
    <property type="project" value="UniProtKB-KW"/>
</dbReference>
<proteinExistence type="predicted"/>
<dbReference type="Gene3D" id="3.40.50.150">
    <property type="entry name" value="Vaccinia Virus protein VP39"/>
    <property type="match status" value="1"/>
</dbReference>